<evidence type="ECO:0000313" key="2">
    <source>
        <dbReference type="Proteomes" id="UP000004095"/>
    </source>
</evidence>
<dbReference type="RefSeq" id="WP_002698146.1">
    <property type="nucleotide sequence ID" value="NZ_AAWS01000016.1"/>
</dbReference>
<dbReference type="AlphaFoldDB" id="A1ZMN2"/>
<keyword evidence="2" id="KW-1185">Reference proteome</keyword>
<dbReference type="EMBL" id="AAWS01000016">
    <property type="protein sequence ID" value="EAY28412.1"/>
    <property type="molecule type" value="Genomic_DNA"/>
</dbReference>
<organism evidence="1 2">
    <name type="scientific">Microscilla marina ATCC 23134</name>
    <dbReference type="NCBI Taxonomy" id="313606"/>
    <lineage>
        <taxon>Bacteria</taxon>
        <taxon>Pseudomonadati</taxon>
        <taxon>Bacteroidota</taxon>
        <taxon>Cytophagia</taxon>
        <taxon>Cytophagales</taxon>
        <taxon>Microscillaceae</taxon>
        <taxon>Microscilla</taxon>
    </lineage>
</organism>
<proteinExistence type="predicted"/>
<sequence length="231" mass="27142">MKNNQSEEKQLQETAHLSETVARTILPFVPVLGSIIKEWSIDYPSRIVQKRVNSLVEKLNQQLEGLAQNAIDKEYLMSEDFYDFLLSILHKTQKTSLDEKHSSYAKLLFEIVTQKKEFNYSDEGFFVEYVDELTPKHLSLLWFLFDNQQNIQGLKGYDSLHDLFSRHIMPKKIEKSLFIKLCEDLGTRGLIYINMDSTFDGLMRGFSIPQLGHNFLDYINKFNSKEHFRHH</sequence>
<dbReference type="eggNOG" id="ENOG5030A8U">
    <property type="taxonomic scope" value="Bacteria"/>
</dbReference>
<protein>
    <submittedName>
        <fullName evidence="1">Uncharacterized protein</fullName>
    </submittedName>
</protein>
<dbReference type="Proteomes" id="UP000004095">
    <property type="component" value="Unassembled WGS sequence"/>
</dbReference>
<name>A1ZMN2_MICM2</name>
<accession>A1ZMN2</accession>
<reference evidence="1 2" key="1">
    <citation type="submission" date="2007-01" db="EMBL/GenBank/DDBJ databases">
        <authorList>
            <person name="Haygood M."/>
            <person name="Podell S."/>
            <person name="Anderson C."/>
            <person name="Hopkinson B."/>
            <person name="Roe K."/>
            <person name="Barbeau K."/>
            <person name="Gaasterland T."/>
            <person name="Ferriera S."/>
            <person name="Johnson J."/>
            <person name="Kravitz S."/>
            <person name="Beeson K."/>
            <person name="Sutton G."/>
            <person name="Rogers Y.-H."/>
            <person name="Friedman R."/>
            <person name="Frazier M."/>
            <person name="Venter J.C."/>
        </authorList>
    </citation>
    <scope>NUCLEOTIDE SEQUENCE [LARGE SCALE GENOMIC DNA]</scope>
    <source>
        <strain evidence="1 2">ATCC 23134</strain>
    </source>
</reference>
<evidence type="ECO:0000313" key="1">
    <source>
        <dbReference type="EMBL" id="EAY28412.1"/>
    </source>
</evidence>
<gene>
    <name evidence="1" type="ORF">M23134_03964</name>
</gene>
<comment type="caution">
    <text evidence="1">The sequence shown here is derived from an EMBL/GenBank/DDBJ whole genome shotgun (WGS) entry which is preliminary data.</text>
</comment>